<dbReference type="EMBL" id="LR796235">
    <property type="protein sequence ID" value="CAB4129758.1"/>
    <property type="molecule type" value="Genomic_DNA"/>
</dbReference>
<protein>
    <submittedName>
        <fullName evidence="1">Uncharacterized protein</fullName>
    </submittedName>
</protein>
<gene>
    <name evidence="1" type="ORF">UFOVP117_91</name>
</gene>
<reference evidence="1" key="1">
    <citation type="submission" date="2020-04" db="EMBL/GenBank/DDBJ databases">
        <authorList>
            <person name="Chiriac C."/>
            <person name="Salcher M."/>
            <person name="Ghai R."/>
            <person name="Kavagutti S V."/>
        </authorList>
    </citation>
    <scope>NUCLEOTIDE SEQUENCE</scope>
</reference>
<evidence type="ECO:0000313" key="1">
    <source>
        <dbReference type="EMBL" id="CAB4129758.1"/>
    </source>
</evidence>
<sequence length="80" mass="9513">MAFNQTEKNEIEKIVKKEVKEFLESNTLKQFETKLINIISSEVKKGGINKDIKLIVTKSLQDFYEYLFTTRNIWGDRLKR</sequence>
<proteinExistence type="predicted"/>
<organism evidence="1">
    <name type="scientific">uncultured Caudovirales phage</name>
    <dbReference type="NCBI Taxonomy" id="2100421"/>
    <lineage>
        <taxon>Viruses</taxon>
        <taxon>Duplodnaviria</taxon>
        <taxon>Heunggongvirae</taxon>
        <taxon>Uroviricota</taxon>
        <taxon>Caudoviricetes</taxon>
        <taxon>Peduoviridae</taxon>
        <taxon>Maltschvirus</taxon>
        <taxon>Maltschvirus maltsch</taxon>
    </lineage>
</organism>
<name>A0A6J5L4R6_9CAUD</name>
<accession>A0A6J5L4R6</accession>